<dbReference type="RefSeq" id="XP_047774253.1">
    <property type="nucleotide sequence ID" value="XM_047917769.1"/>
</dbReference>
<dbReference type="EMBL" id="JADCUA010000028">
    <property type="protein sequence ID" value="KAH9831006.1"/>
    <property type="molecule type" value="Genomic_DNA"/>
</dbReference>
<sequence>MVLTVVLLTSAAVFTALRVYAIYGMRCWILSIVLFLGVINPAIYIIYSFVALTPGLYAHGPLMFCASFTKGNNDSVVSSWIIGARASSLLADGLVLALTWWKLFRARSKTDSASATSLTSTLVTDTGIYFLLLCIVNIVGIGTGHIFQLVPCLSTFIALLTSVLLSRLLLDLHKSQTDGTSMDVYAQTTVLFSLSTVERDMLDSDAMTDMGLHRSGEDEICPLAVEDDGAASVAQCGLHV</sequence>
<proteinExistence type="predicted"/>
<evidence type="ECO:0000313" key="2">
    <source>
        <dbReference type="EMBL" id="KAH9831006.1"/>
    </source>
</evidence>
<keyword evidence="1" id="KW-0472">Membrane</keyword>
<dbReference type="Proteomes" id="UP000814176">
    <property type="component" value="Unassembled WGS sequence"/>
</dbReference>
<organism evidence="2 3">
    <name type="scientific">Rhodofomes roseus</name>
    <dbReference type="NCBI Taxonomy" id="34475"/>
    <lineage>
        <taxon>Eukaryota</taxon>
        <taxon>Fungi</taxon>
        <taxon>Dikarya</taxon>
        <taxon>Basidiomycota</taxon>
        <taxon>Agaricomycotina</taxon>
        <taxon>Agaricomycetes</taxon>
        <taxon>Polyporales</taxon>
        <taxon>Rhodofomes</taxon>
    </lineage>
</organism>
<keyword evidence="3" id="KW-1185">Reference proteome</keyword>
<evidence type="ECO:0000313" key="3">
    <source>
        <dbReference type="Proteomes" id="UP000814176"/>
    </source>
</evidence>
<evidence type="ECO:0000256" key="1">
    <source>
        <dbReference type="SAM" id="Phobius"/>
    </source>
</evidence>
<feature type="transmembrane region" description="Helical" evidence="1">
    <location>
        <begin position="6"/>
        <end position="25"/>
    </location>
</feature>
<comment type="caution">
    <text evidence="2">The sequence shown here is derived from an EMBL/GenBank/DDBJ whole genome shotgun (WGS) entry which is preliminary data.</text>
</comment>
<accession>A0ABQ8K386</accession>
<feature type="transmembrane region" description="Helical" evidence="1">
    <location>
        <begin position="122"/>
        <end position="140"/>
    </location>
</feature>
<protein>
    <submittedName>
        <fullName evidence="2">Uncharacterized protein</fullName>
    </submittedName>
</protein>
<keyword evidence="1" id="KW-1133">Transmembrane helix</keyword>
<reference evidence="2 3" key="1">
    <citation type="journal article" date="2021" name="Environ. Microbiol.">
        <title>Gene family expansions and transcriptome signatures uncover fungal adaptations to wood decay.</title>
        <authorList>
            <person name="Hage H."/>
            <person name="Miyauchi S."/>
            <person name="Viragh M."/>
            <person name="Drula E."/>
            <person name="Min B."/>
            <person name="Chaduli D."/>
            <person name="Navarro D."/>
            <person name="Favel A."/>
            <person name="Norest M."/>
            <person name="Lesage-Meessen L."/>
            <person name="Balint B."/>
            <person name="Merenyi Z."/>
            <person name="de Eugenio L."/>
            <person name="Morin E."/>
            <person name="Martinez A.T."/>
            <person name="Baldrian P."/>
            <person name="Stursova M."/>
            <person name="Martinez M.J."/>
            <person name="Novotny C."/>
            <person name="Magnuson J.K."/>
            <person name="Spatafora J.W."/>
            <person name="Maurice S."/>
            <person name="Pangilinan J."/>
            <person name="Andreopoulos W."/>
            <person name="LaButti K."/>
            <person name="Hundley H."/>
            <person name="Na H."/>
            <person name="Kuo A."/>
            <person name="Barry K."/>
            <person name="Lipzen A."/>
            <person name="Henrissat B."/>
            <person name="Riley R."/>
            <person name="Ahrendt S."/>
            <person name="Nagy L.G."/>
            <person name="Grigoriev I.V."/>
            <person name="Martin F."/>
            <person name="Rosso M.N."/>
        </authorList>
    </citation>
    <scope>NUCLEOTIDE SEQUENCE [LARGE SCALE GENOMIC DNA]</scope>
    <source>
        <strain evidence="2 3">CIRM-BRFM 1785</strain>
    </source>
</reference>
<dbReference type="GeneID" id="71998501"/>
<feature type="transmembrane region" description="Helical" evidence="1">
    <location>
        <begin position="146"/>
        <end position="165"/>
    </location>
</feature>
<feature type="transmembrane region" description="Helical" evidence="1">
    <location>
        <begin position="32"/>
        <end position="57"/>
    </location>
</feature>
<keyword evidence="1" id="KW-0812">Transmembrane</keyword>
<gene>
    <name evidence="2" type="ORF">C8Q71DRAFT_317713</name>
</gene>
<name>A0ABQ8K386_9APHY</name>
<feature type="transmembrane region" description="Helical" evidence="1">
    <location>
        <begin position="77"/>
        <end position="101"/>
    </location>
</feature>